<dbReference type="SUPFAM" id="SSF52266">
    <property type="entry name" value="SGNH hydrolase"/>
    <property type="match status" value="1"/>
</dbReference>
<dbReference type="Pfam" id="PF13472">
    <property type="entry name" value="Lipase_GDSL_2"/>
    <property type="match status" value="1"/>
</dbReference>
<gene>
    <name evidence="2" type="ORF">FBZ82_105372</name>
</gene>
<comment type="caution">
    <text evidence="2">The sequence shown here is derived from an EMBL/GenBank/DDBJ whole genome shotgun (WGS) entry which is preliminary data.</text>
</comment>
<dbReference type="CDD" id="cd01822">
    <property type="entry name" value="Lysophospholipase_L1_like"/>
    <property type="match status" value="1"/>
</dbReference>
<dbReference type="Proteomes" id="UP000316083">
    <property type="component" value="Unassembled WGS sequence"/>
</dbReference>
<proteinExistence type="predicted"/>
<sequence>MRLWNGRGNGRENLTPYGMVRRHFNTALLRSGLAALAVVVGLGGGIGVTAPAFAQTGAGKGPYTLLALGDSLTAGYGLPEAQAFTVQLQAALRAKGYDVTVVNAGVSGDTTAGGLSRLDWALADKPDAVLVELGANDMLRGLDPAAARANLDAILKRLTGETLPVLLAGMYASPSLGGAYGDRFNAIYPDLAKAYDVQLYPFFLDGVAADAALNQPDGIHPNAAGVKVIVERITPHVARLLDGIAKSGD</sequence>
<dbReference type="PANTHER" id="PTHR30383:SF24">
    <property type="entry name" value="THIOESTERASE 1_PROTEASE 1_LYSOPHOSPHOLIPASE L1"/>
    <property type="match status" value="1"/>
</dbReference>
<feature type="domain" description="SGNH hydrolase-type esterase" evidence="1">
    <location>
        <begin position="67"/>
        <end position="227"/>
    </location>
</feature>
<dbReference type="Gene3D" id="3.40.50.1110">
    <property type="entry name" value="SGNH hydrolase"/>
    <property type="match status" value="1"/>
</dbReference>
<dbReference type="AlphaFoldDB" id="A0A560B9F9"/>
<accession>A0A560B9F9</accession>
<dbReference type="EMBL" id="VITF01000005">
    <property type="protein sequence ID" value="TWA69213.1"/>
    <property type="molecule type" value="Genomic_DNA"/>
</dbReference>
<name>A0A560B9F9_AZOBR</name>
<evidence type="ECO:0000313" key="2">
    <source>
        <dbReference type="EMBL" id="TWA69213.1"/>
    </source>
</evidence>
<dbReference type="InterPro" id="IPR036514">
    <property type="entry name" value="SGNH_hydro_sf"/>
</dbReference>
<reference evidence="2 3" key="1">
    <citation type="submission" date="2019-06" db="EMBL/GenBank/DDBJ databases">
        <title>Genomic Encyclopedia of Type Strains, Phase IV (KMG-V): Genome sequencing to study the core and pangenomes of soil and plant-associated prokaryotes.</title>
        <authorList>
            <person name="Whitman W."/>
        </authorList>
    </citation>
    <scope>NUCLEOTIDE SEQUENCE [LARGE SCALE GENOMIC DNA]</scope>
    <source>
        <strain evidence="2 3">BR 11796</strain>
    </source>
</reference>
<organism evidence="2 3">
    <name type="scientific">Azospirillum brasilense</name>
    <dbReference type="NCBI Taxonomy" id="192"/>
    <lineage>
        <taxon>Bacteria</taxon>
        <taxon>Pseudomonadati</taxon>
        <taxon>Pseudomonadota</taxon>
        <taxon>Alphaproteobacteria</taxon>
        <taxon>Rhodospirillales</taxon>
        <taxon>Azospirillaceae</taxon>
        <taxon>Azospirillum</taxon>
    </lineage>
</organism>
<dbReference type="PANTHER" id="PTHR30383">
    <property type="entry name" value="THIOESTERASE 1/PROTEASE 1/LYSOPHOSPHOLIPASE L1"/>
    <property type="match status" value="1"/>
</dbReference>
<dbReference type="InterPro" id="IPR051532">
    <property type="entry name" value="Ester_Hydrolysis_Enzymes"/>
</dbReference>
<evidence type="ECO:0000313" key="3">
    <source>
        <dbReference type="Proteomes" id="UP000316083"/>
    </source>
</evidence>
<protein>
    <submittedName>
        <fullName evidence="2">Acyl-CoA thioesterase-1</fullName>
    </submittedName>
</protein>
<dbReference type="InterPro" id="IPR013830">
    <property type="entry name" value="SGNH_hydro"/>
</dbReference>
<evidence type="ECO:0000259" key="1">
    <source>
        <dbReference type="Pfam" id="PF13472"/>
    </source>
</evidence>
<dbReference type="GO" id="GO:0004622">
    <property type="term" value="F:phosphatidylcholine lysophospholipase activity"/>
    <property type="evidence" value="ECO:0007669"/>
    <property type="project" value="TreeGrafter"/>
</dbReference>